<name>A0A7R9EZH5_9NEOP</name>
<sequence length="157" mass="18625">MHKAAPFYHVRYSTLVDGIRVSQTTCGARRRSESVGGLSNTRQSPVFLPWEEPCPGLEMFLSAHSRDQLDTQHLTRSPRKSPKFWKREDEWRRMWRQQEENVETTGGECGDDRRRMWRRQEENVETTGGECGYNIYTHVHCYELYWRNSCSTNYLTN</sequence>
<dbReference type="EMBL" id="OD565933">
    <property type="protein sequence ID" value="CAD7442976.1"/>
    <property type="molecule type" value="Genomic_DNA"/>
</dbReference>
<evidence type="ECO:0000313" key="1">
    <source>
        <dbReference type="EMBL" id="CAD7442976.1"/>
    </source>
</evidence>
<accession>A0A7R9EZH5</accession>
<dbReference type="AlphaFoldDB" id="A0A7R9EZH5"/>
<gene>
    <name evidence="1" type="ORF">TBIB3V08_LOCUS5389</name>
</gene>
<proteinExistence type="predicted"/>
<reference evidence="1" key="1">
    <citation type="submission" date="2020-11" db="EMBL/GenBank/DDBJ databases">
        <authorList>
            <person name="Tran Van P."/>
        </authorList>
    </citation>
    <scope>NUCLEOTIDE SEQUENCE</scope>
</reference>
<protein>
    <submittedName>
        <fullName evidence="1">Uncharacterized protein</fullName>
    </submittedName>
</protein>
<organism evidence="1">
    <name type="scientific">Timema bartmani</name>
    <dbReference type="NCBI Taxonomy" id="61472"/>
    <lineage>
        <taxon>Eukaryota</taxon>
        <taxon>Metazoa</taxon>
        <taxon>Ecdysozoa</taxon>
        <taxon>Arthropoda</taxon>
        <taxon>Hexapoda</taxon>
        <taxon>Insecta</taxon>
        <taxon>Pterygota</taxon>
        <taxon>Neoptera</taxon>
        <taxon>Polyneoptera</taxon>
        <taxon>Phasmatodea</taxon>
        <taxon>Timematodea</taxon>
        <taxon>Timematoidea</taxon>
        <taxon>Timematidae</taxon>
        <taxon>Timema</taxon>
    </lineage>
</organism>